<proteinExistence type="predicted"/>
<keyword evidence="1" id="KW-1133">Transmembrane helix</keyword>
<geneLocation type="plasmid" evidence="2 3">
    <name>pSYMBR3459</name>
</geneLocation>
<dbReference type="EMBL" id="CP003865">
    <property type="protein sequence ID" value="AFT90529.1"/>
    <property type="molecule type" value="Genomic_DNA"/>
</dbReference>
<dbReference type="AlphaFoldDB" id="K0E3U3"/>
<keyword evidence="1" id="KW-0472">Membrane</keyword>
<accession>K0E3U3</accession>
<sequence>MNHGAYDAVLVTDRAFVGAITLATPYAFATAILQIAKNRRSISPAPRIITIDKTFCNHSSCCARSLRVPGRFSFSCASSPFGRTGNPWRHLPVGFVR</sequence>
<evidence type="ECO:0000313" key="3">
    <source>
        <dbReference type="Proteomes" id="UP000010105"/>
    </source>
</evidence>
<organism evidence="2 3">
    <name type="scientific">Paraburkholderia phenoliruptrix BR3459a</name>
    <dbReference type="NCBI Taxonomy" id="1229205"/>
    <lineage>
        <taxon>Bacteria</taxon>
        <taxon>Pseudomonadati</taxon>
        <taxon>Pseudomonadota</taxon>
        <taxon>Betaproteobacteria</taxon>
        <taxon>Burkholderiales</taxon>
        <taxon>Burkholderiaceae</taxon>
        <taxon>Paraburkholderia</taxon>
    </lineage>
</organism>
<keyword evidence="1" id="KW-0812">Transmembrane</keyword>
<feature type="transmembrane region" description="Helical" evidence="1">
    <location>
        <begin position="15"/>
        <end position="36"/>
    </location>
</feature>
<keyword evidence="2" id="KW-0614">Plasmid</keyword>
<dbReference type="Proteomes" id="UP000010105">
    <property type="component" value="Plasmid pSYMBR3459"/>
</dbReference>
<evidence type="ECO:0000256" key="1">
    <source>
        <dbReference type="SAM" id="Phobius"/>
    </source>
</evidence>
<reference evidence="2 3" key="1">
    <citation type="journal article" date="2012" name="J. Bacteriol.">
        <title>Complete Genome Sequence of Burkholderia phenoliruptrix BR3459a (CLA1), a Heat-Tolerant, Nitrogen-Fixing Symbiont of Mimosa flocculosa.</title>
        <authorList>
            <person name="de Oliveira Cunha C."/>
            <person name="Goda Zuleta L.F."/>
            <person name="Paula de Almeida L.G."/>
            <person name="Prioli Ciapina L."/>
            <person name="Lustrino Borges W."/>
            <person name="Pitard R.M."/>
            <person name="Baldani J.I."/>
            <person name="Straliotto R."/>
            <person name="de Faria S.M."/>
            <person name="Hungria M."/>
            <person name="Sousa Cavada B."/>
            <person name="Mercante F.M."/>
            <person name="Ribeiro de Vasconcelos A.T."/>
        </authorList>
    </citation>
    <scope>NUCLEOTIDE SEQUENCE [LARGE SCALE GENOMIC DNA]</scope>
    <source>
        <strain evidence="2 3">BR3459a</strain>
        <plasmid evidence="2 3">pSYMBR3459</plasmid>
    </source>
</reference>
<evidence type="ECO:0000313" key="2">
    <source>
        <dbReference type="EMBL" id="AFT90529.1"/>
    </source>
</evidence>
<protein>
    <submittedName>
        <fullName evidence="2">Uncharacterized protein</fullName>
    </submittedName>
</protein>
<name>K0E3U3_9BURK</name>
<dbReference type="KEGG" id="bpx:BUPH_08417"/>
<gene>
    <name evidence="2" type="ORF">BUPH_08417</name>
</gene>
<dbReference type="HOGENOM" id="CLU_2341389_0_0_4"/>